<dbReference type="Pfam" id="PF15916">
    <property type="entry name" value="DUF4743"/>
    <property type="match status" value="1"/>
</dbReference>
<evidence type="ECO:0000259" key="1">
    <source>
        <dbReference type="PROSITE" id="PS51462"/>
    </source>
</evidence>
<dbReference type="SUPFAM" id="SSF55811">
    <property type="entry name" value="Nudix"/>
    <property type="match status" value="1"/>
</dbReference>
<dbReference type="OrthoDB" id="8438812at2"/>
<keyword evidence="3" id="KW-1185">Reference proteome</keyword>
<dbReference type="PROSITE" id="PS51462">
    <property type="entry name" value="NUDIX"/>
    <property type="match status" value="1"/>
</dbReference>
<dbReference type="CDD" id="cd03676">
    <property type="entry name" value="NUDIX_Tnr3_like"/>
    <property type="match status" value="1"/>
</dbReference>
<dbReference type="RefSeq" id="WP_066132606.1">
    <property type="nucleotide sequence ID" value="NZ_CP014525.1"/>
</dbReference>
<dbReference type="GeneID" id="53315874"/>
<dbReference type="PANTHER" id="PTHR13622">
    <property type="entry name" value="THIAMIN PYROPHOSPHOKINASE"/>
    <property type="match status" value="1"/>
</dbReference>
<organism evidence="2 3">
    <name type="scientific">Haematospirillum jordaniae</name>
    <dbReference type="NCBI Taxonomy" id="1549855"/>
    <lineage>
        <taxon>Bacteria</taxon>
        <taxon>Pseudomonadati</taxon>
        <taxon>Pseudomonadota</taxon>
        <taxon>Alphaproteobacteria</taxon>
        <taxon>Rhodospirillales</taxon>
        <taxon>Novispirillaceae</taxon>
        <taxon>Haematospirillum</taxon>
    </lineage>
</organism>
<gene>
    <name evidence="2" type="ORF">AY555_01725</name>
</gene>
<dbReference type="InterPro" id="IPR000086">
    <property type="entry name" value="NUDIX_hydrolase_dom"/>
</dbReference>
<dbReference type="GO" id="GO:0044715">
    <property type="term" value="F:8-oxo-dGDP phosphatase activity"/>
    <property type="evidence" value="ECO:0007669"/>
    <property type="project" value="TreeGrafter"/>
</dbReference>
<feature type="domain" description="Nudix hydrolase" evidence="1">
    <location>
        <begin position="116"/>
        <end position="258"/>
    </location>
</feature>
<dbReference type="InterPro" id="IPR015797">
    <property type="entry name" value="NUDIX_hydrolase-like_dom_sf"/>
</dbReference>
<dbReference type="PANTHER" id="PTHR13622:SF8">
    <property type="entry name" value="THIAMIN PYROPHOSPHOKINASE 1"/>
    <property type="match status" value="1"/>
</dbReference>
<dbReference type="Gene3D" id="3.90.79.10">
    <property type="entry name" value="Nucleoside Triphosphate Pyrophosphohydrolase"/>
    <property type="match status" value="1"/>
</dbReference>
<dbReference type="EMBL" id="CP014525">
    <property type="protein sequence ID" value="AMW34100.1"/>
    <property type="molecule type" value="Genomic_DNA"/>
</dbReference>
<evidence type="ECO:0000313" key="2">
    <source>
        <dbReference type="EMBL" id="AMW34100.1"/>
    </source>
</evidence>
<dbReference type="STRING" id="1549855.AY555_01725"/>
<accession>A0A143DC45</accession>
<dbReference type="Proteomes" id="UP000076066">
    <property type="component" value="Chromosome"/>
</dbReference>
<protein>
    <recommendedName>
        <fullName evidence="1">Nudix hydrolase domain-containing protein</fullName>
    </recommendedName>
</protein>
<sequence>MTFQDHIKRCNAWTPHLYRPLSVAGHPVGMVRHDHAEALSAFPDIFTVTSDTVRIAATHKTPAQRTQAAAQVLDTLTAQGKAPRSRHELYAVRTAFHNPDLMQIDRGYVAMLGLLAWGIHVNGYVRQPDGRIMIWTGIRSASKTLDPGKLDSMIAGGQPASLSLLENLRKEAAEEAGMSADIAAAARPVGTVSYMMDNAWGIRRDTLFCFDLELPASFVPRNTDGEVERFELIPAEELIEQVRRSQDAKFNVALVILDFALRHGLLDPEKEPDYESLVRGLRAPLSAP</sequence>
<dbReference type="FunFam" id="3.90.79.10:FF:000019">
    <property type="entry name" value="Thiamin pyrophosphokinase, putative"/>
    <property type="match status" value="1"/>
</dbReference>
<dbReference type="AlphaFoldDB" id="A0A143DC45"/>
<dbReference type="InterPro" id="IPR031804">
    <property type="entry name" value="DUF4743"/>
</dbReference>
<evidence type="ECO:0000313" key="3">
    <source>
        <dbReference type="Proteomes" id="UP000076066"/>
    </source>
</evidence>
<reference evidence="2 3" key="1">
    <citation type="submission" date="2016-02" db="EMBL/GenBank/DDBJ databases">
        <title>Complete Genome of H5569, the type strain of the newly described species Haematospirillium jordaniae.</title>
        <authorList>
            <person name="Nicholson A.C."/>
            <person name="Humrighouse B.W."/>
            <person name="Loparov V."/>
            <person name="McQuiston J.R."/>
        </authorList>
    </citation>
    <scope>NUCLEOTIDE SEQUENCE [LARGE SCALE GENOMIC DNA]</scope>
    <source>
        <strain evidence="2 3">H5569</strain>
    </source>
</reference>
<name>A0A143DC45_9PROT</name>
<dbReference type="KEGG" id="hjo:AY555_01725"/>
<proteinExistence type="predicted"/>